<gene>
    <name evidence="3" type="ORF">GCM10009838_39380</name>
</gene>
<dbReference type="Pfam" id="PF00501">
    <property type="entry name" value="AMP-binding"/>
    <property type="match status" value="1"/>
</dbReference>
<dbReference type="PANTHER" id="PTHR43767:SF12">
    <property type="entry name" value="AMP-DEPENDENT SYNTHETASE AND LIGASE"/>
    <property type="match status" value="1"/>
</dbReference>
<dbReference type="InterPro" id="IPR000873">
    <property type="entry name" value="AMP-dep_synth/lig_dom"/>
</dbReference>
<dbReference type="CDD" id="cd04433">
    <property type="entry name" value="AFD_class_I"/>
    <property type="match status" value="1"/>
</dbReference>
<keyword evidence="4" id="KW-1185">Reference proteome</keyword>
<dbReference type="Pfam" id="PF13193">
    <property type="entry name" value="AMP-binding_C"/>
    <property type="match status" value="1"/>
</dbReference>
<dbReference type="PROSITE" id="PS00455">
    <property type="entry name" value="AMP_BINDING"/>
    <property type="match status" value="1"/>
</dbReference>
<accession>A0ABN2RUX4</accession>
<dbReference type="InterPro" id="IPR025110">
    <property type="entry name" value="AMP-bd_C"/>
</dbReference>
<dbReference type="InterPro" id="IPR020845">
    <property type="entry name" value="AMP-binding_CS"/>
</dbReference>
<dbReference type="SUPFAM" id="SSF56801">
    <property type="entry name" value="Acetyl-CoA synthetase-like"/>
    <property type="match status" value="1"/>
</dbReference>
<dbReference type="InterPro" id="IPR050237">
    <property type="entry name" value="ATP-dep_AMP-bd_enzyme"/>
</dbReference>
<dbReference type="InterPro" id="IPR045851">
    <property type="entry name" value="AMP-bd_C_sf"/>
</dbReference>
<dbReference type="InterPro" id="IPR042099">
    <property type="entry name" value="ANL_N_sf"/>
</dbReference>
<feature type="domain" description="AMP-dependent synthetase/ligase" evidence="1">
    <location>
        <begin position="9"/>
        <end position="363"/>
    </location>
</feature>
<dbReference type="RefSeq" id="WP_344658518.1">
    <property type="nucleotide sequence ID" value="NZ_BAAAQM010000021.1"/>
</dbReference>
<evidence type="ECO:0000313" key="4">
    <source>
        <dbReference type="Proteomes" id="UP001499854"/>
    </source>
</evidence>
<dbReference type="Proteomes" id="UP001499854">
    <property type="component" value="Unassembled WGS sequence"/>
</dbReference>
<evidence type="ECO:0000313" key="3">
    <source>
        <dbReference type="EMBL" id="GAA1975339.1"/>
    </source>
</evidence>
<name>A0ABN2RUX4_9ACTN</name>
<dbReference type="Gene3D" id="3.30.300.30">
    <property type="match status" value="1"/>
</dbReference>
<organism evidence="3 4">
    <name type="scientific">Catenulispora subtropica</name>
    <dbReference type="NCBI Taxonomy" id="450798"/>
    <lineage>
        <taxon>Bacteria</taxon>
        <taxon>Bacillati</taxon>
        <taxon>Actinomycetota</taxon>
        <taxon>Actinomycetes</taxon>
        <taxon>Catenulisporales</taxon>
        <taxon>Catenulisporaceae</taxon>
        <taxon>Catenulispora</taxon>
    </lineage>
</organism>
<evidence type="ECO:0000259" key="1">
    <source>
        <dbReference type="Pfam" id="PF00501"/>
    </source>
</evidence>
<keyword evidence="3" id="KW-0436">Ligase</keyword>
<dbReference type="EMBL" id="BAAAQM010000021">
    <property type="protein sequence ID" value="GAA1975339.1"/>
    <property type="molecule type" value="Genomic_DNA"/>
</dbReference>
<comment type="caution">
    <text evidence="3">The sequence shown here is derived from an EMBL/GenBank/DDBJ whole genome shotgun (WGS) entry which is preliminary data.</text>
</comment>
<reference evidence="3 4" key="1">
    <citation type="journal article" date="2019" name="Int. J. Syst. Evol. Microbiol.">
        <title>The Global Catalogue of Microorganisms (GCM) 10K type strain sequencing project: providing services to taxonomists for standard genome sequencing and annotation.</title>
        <authorList>
            <consortium name="The Broad Institute Genomics Platform"/>
            <consortium name="The Broad Institute Genome Sequencing Center for Infectious Disease"/>
            <person name="Wu L."/>
            <person name="Ma J."/>
        </authorList>
    </citation>
    <scope>NUCLEOTIDE SEQUENCE [LARGE SCALE GENOMIC DNA]</scope>
    <source>
        <strain evidence="3 4">JCM 16013</strain>
    </source>
</reference>
<dbReference type="PANTHER" id="PTHR43767">
    <property type="entry name" value="LONG-CHAIN-FATTY-ACID--COA LIGASE"/>
    <property type="match status" value="1"/>
</dbReference>
<feature type="domain" description="AMP-binding enzyme C-terminal" evidence="2">
    <location>
        <begin position="414"/>
        <end position="488"/>
    </location>
</feature>
<protein>
    <submittedName>
        <fullName evidence="3">Long-chain fatty acid--CoA ligase</fullName>
    </submittedName>
</protein>
<dbReference type="GO" id="GO:0016874">
    <property type="term" value="F:ligase activity"/>
    <property type="evidence" value="ECO:0007669"/>
    <property type="project" value="UniProtKB-KW"/>
</dbReference>
<dbReference type="Gene3D" id="3.40.50.12780">
    <property type="entry name" value="N-terminal domain of ligase-like"/>
    <property type="match status" value="1"/>
</dbReference>
<proteinExistence type="predicted"/>
<evidence type="ECO:0000259" key="2">
    <source>
        <dbReference type="Pfam" id="PF13193"/>
    </source>
</evidence>
<sequence>MTFLAHAVRKAARDHGPALALVAGRGPLSLSFQQLNASSEAMAARLAVRGVGQGQVAALLLPNSLDYVVAYCALAKIGAVTAGIGGHYSPAERHAMLERARPDVVIGTEELLTGRLPDAQIIPVRLASDRREFAAGLPMLGRERTHVVPKARSHSESEAIVFTSGTTGLPKGALFGARQIAAIAAMDARSQTGPMPLLVATGLNHVGFMTKLAGHLLSGNRLHMLPRWRAREALDLVCGERIPVIGGVASQVALLLRVPGLGAYDTAAIKALIIGGGPSPADLVRRARGTFGAAYSIRYSSTESGGLGTLTALDAPDEELFHTVGRPREGTEISVRDEEGKWMPAGETGEVWIRSASVMAGYWHDPAATRAALTPDGWLRTGDLGLLDDAGCLRLAGRRDDMYIRGGYNVHPQEVEAVLQEHAGVGEVAVVPRPDTVMGQVGVAFVVPADPAAAPTLEELRLFAGSRLAKHKLPEDLRVVPSLPLTSGQKVDRSALRKRVGP</sequence>